<proteinExistence type="inferred from homology"/>
<dbReference type="Gene3D" id="3.20.20.70">
    <property type="entry name" value="Aldolase class I"/>
    <property type="match status" value="1"/>
</dbReference>
<comment type="similarity">
    <text evidence="2">Belongs to the glycosyl hydrolases 36 family.</text>
</comment>
<dbReference type="Proteomes" id="UP001301769">
    <property type="component" value="Unassembled WGS sequence"/>
</dbReference>
<evidence type="ECO:0000256" key="1">
    <source>
        <dbReference type="ARBA" id="ARBA00001255"/>
    </source>
</evidence>
<evidence type="ECO:0000313" key="6">
    <source>
        <dbReference type="Proteomes" id="UP001301769"/>
    </source>
</evidence>
<dbReference type="InterPro" id="IPR013785">
    <property type="entry name" value="Aldolase_TIM"/>
</dbReference>
<keyword evidence="3" id="KW-0119">Carbohydrate metabolism</keyword>
<dbReference type="PANTHER" id="PTHR31268">
    <property type="match status" value="1"/>
</dbReference>
<keyword evidence="6" id="KW-1185">Reference proteome</keyword>
<reference evidence="5" key="1">
    <citation type="journal article" date="2023" name="Mol. Phylogenet. Evol.">
        <title>Genome-scale phylogeny and comparative genomics of the fungal order Sordariales.</title>
        <authorList>
            <person name="Hensen N."/>
            <person name="Bonometti L."/>
            <person name="Westerberg I."/>
            <person name="Brannstrom I.O."/>
            <person name="Guillou S."/>
            <person name="Cros-Aarteil S."/>
            <person name="Calhoun S."/>
            <person name="Haridas S."/>
            <person name="Kuo A."/>
            <person name="Mondo S."/>
            <person name="Pangilinan J."/>
            <person name="Riley R."/>
            <person name="LaButti K."/>
            <person name="Andreopoulos B."/>
            <person name="Lipzen A."/>
            <person name="Chen C."/>
            <person name="Yan M."/>
            <person name="Daum C."/>
            <person name="Ng V."/>
            <person name="Clum A."/>
            <person name="Steindorff A."/>
            <person name="Ohm R.A."/>
            <person name="Martin F."/>
            <person name="Silar P."/>
            <person name="Natvig D.O."/>
            <person name="Lalanne C."/>
            <person name="Gautier V."/>
            <person name="Ament-Velasquez S.L."/>
            <person name="Kruys A."/>
            <person name="Hutchinson M.I."/>
            <person name="Powell A.J."/>
            <person name="Barry K."/>
            <person name="Miller A.N."/>
            <person name="Grigoriev I.V."/>
            <person name="Debuchy R."/>
            <person name="Gladieux P."/>
            <person name="Hiltunen Thoren M."/>
            <person name="Johannesson H."/>
        </authorList>
    </citation>
    <scope>NUCLEOTIDE SEQUENCE</scope>
    <source>
        <strain evidence="5">PSN293</strain>
    </source>
</reference>
<comment type="caution">
    <text evidence="5">The sequence shown here is derived from an EMBL/GenBank/DDBJ whole genome shotgun (WGS) entry which is preliminary data.</text>
</comment>
<reference evidence="5" key="2">
    <citation type="submission" date="2023-05" db="EMBL/GenBank/DDBJ databases">
        <authorList>
            <consortium name="Lawrence Berkeley National Laboratory"/>
            <person name="Steindorff A."/>
            <person name="Hensen N."/>
            <person name="Bonometti L."/>
            <person name="Westerberg I."/>
            <person name="Brannstrom I.O."/>
            <person name="Guillou S."/>
            <person name="Cros-Aarteil S."/>
            <person name="Calhoun S."/>
            <person name="Haridas S."/>
            <person name="Kuo A."/>
            <person name="Mondo S."/>
            <person name="Pangilinan J."/>
            <person name="Riley R."/>
            <person name="Labutti K."/>
            <person name="Andreopoulos B."/>
            <person name="Lipzen A."/>
            <person name="Chen C."/>
            <person name="Yanf M."/>
            <person name="Daum C."/>
            <person name="Ng V."/>
            <person name="Clum A."/>
            <person name="Ohm R."/>
            <person name="Martin F."/>
            <person name="Silar P."/>
            <person name="Natvig D."/>
            <person name="Lalanne C."/>
            <person name="Gautier V."/>
            <person name="Ament-Velasquez S.L."/>
            <person name="Kruys A."/>
            <person name="Hutchinson M.I."/>
            <person name="Powell A.J."/>
            <person name="Barry K."/>
            <person name="Miller A.N."/>
            <person name="Grigoriev I.V."/>
            <person name="Debuchy R."/>
            <person name="Gladieux P."/>
            <person name="Thoren M.H."/>
            <person name="Johannesson H."/>
        </authorList>
    </citation>
    <scope>NUCLEOTIDE SEQUENCE</scope>
    <source>
        <strain evidence="5">PSN293</strain>
    </source>
</reference>
<protein>
    <submittedName>
        <fullName evidence="5">Glycoside hydrolase family 36 protein</fullName>
    </submittedName>
</protein>
<comment type="catalytic activity">
    <reaction evidence="4">
        <text>alpha-D-galactosyl-(1-&gt;3)-1D-myo-inositol + sucrose = raffinose + myo-inositol</text>
        <dbReference type="Rhea" id="RHEA:20161"/>
        <dbReference type="ChEBI" id="CHEBI:16634"/>
        <dbReference type="ChEBI" id="CHEBI:17268"/>
        <dbReference type="ChEBI" id="CHEBI:17505"/>
        <dbReference type="ChEBI" id="CHEBI:17992"/>
        <dbReference type="EC" id="2.4.1.82"/>
    </reaction>
</comment>
<evidence type="ECO:0000256" key="2">
    <source>
        <dbReference type="ARBA" id="ARBA00007240"/>
    </source>
</evidence>
<evidence type="ECO:0000313" key="5">
    <source>
        <dbReference type="EMBL" id="KAK4218868.1"/>
    </source>
</evidence>
<gene>
    <name evidence="5" type="ORF">QBC37DRAFT_411734</name>
</gene>
<keyword evidence="5" id="KW-0378">Hydrolase</keyword>
<comment type="catalytic activity">
    <reaction evidence="1">
        <text>Hydrolysis of terminal, non-reducing alpha-D-galactose residues in alpha-D-galactosides, including galactose oligosaccharides, galactomannans and galactolipids.</text>
        <dbReference type="EC" id="3.2.1.22"/>
    </reaction>
</comment>
<sequence length="901" mass="100902">MNLKYSDFLQSRDMAAFVATYPPLEQVTQVKRQTVEFQAVLEIPNYLEKEPWEVSLWYSRGGKSTKTDWTEAAFALVDQSHCPVSLHWPSEDDLSRLYFSVQLTQAELPSINFTVKFRQSPEHSWRWVRDEHGLADGLVIIGKPDQKNNTDISLPDLVHDLNPDLKWKPHTSQCPGTQLWSIEVPVEGSRDDKSTFATVPLGIPWGQFVRWFALIRDWSPWLAPRQGKSGFALDRDALLCSFLSSEGKHLVFLGISGPSDVTTLFSSDQSGKLMVHIRNDNPNEKTGTVLVAVGNNFENANAAVMYHARGLGVASTPTAPEQDAGEQQLADEVKAQWYETWYDGLGYCTWNSLGIKLTDEKLLNALDVLAKHNISISTLIIDDNWQDIDYSGSGQWQHRLNNFEAEPKAFPKGLRSLVSDVRSKHKNIQTIAVWHALLGYWGGVSPDGPLARRYKTIELARQDEDAERRNLPLGGKMTVVAKDDVSAFYNDYYRFLSSCGIDAVKTDAQFMMDTWTSASARSTLTRAYLDAWTIASLRHFSNRAISCMSQVPSIIFSSQMPRNRTPVVCRNSDDYFPDSPSSHPWHVWTNAHNALLTQHLNVIPDWDMFQTTDSRQHLSPSYASFHAAARCISGGPVYITDIPGQHDLNLIKQIIGLNPRRNRCVIFRPNVLGKTIEQYANYDDLTLLKVGAYHGRAATGTPILGVFNISNRYLVELLPVGPEYFSGVLDGVYYVVRSHSSGKVLGPVKVGEREKLVTVGLGVAGWDILTAFPMEKFKRGDGKGELYVANMGLLGKMTGAAAILASRYRLQENGRVFVDVLVKALEILGIYISTLPEMEKESSIQEHLMVTMQGQPLPPHTVSVNKVDGHILEVDIETAWKELGLEAGWANEVEVKIYFPL</sequence>
<accession>A0AAN6YGF3</accession>
<name>A0AAN6YGF3_9PEZI</name>
<dbReference type="SUPFAM" id="SSF51445">
    <property type="entry name" value="(Trans)glycosidases"/>
    <property type="match status" value="1"/>
</dbReference>
<dbReference type="AlphaFoldDB" id="A0AAN6YGF3"/>
<dbReference type="GO" id="GO:0004557">
    <property type="term" value="F:alpha-galactosidase activity"/>
    <property type="evidence" value="ECO:0007669"/>
    <property type="project" value="UniProtKB-EC"/>
</dbReference>
<dbReference type="InterPro" id="IPR017853">
    <property type="entry name" value="GH"/>
</dbReference>
<dbReference type="EMBL" id="MU858051">
    <property type="protein sequence ID" value="KAK4218868.1"/>
    <property type="molecule type" value="Genomic_DNA"/>
</dbReference>
<dbReference type="InterPro" id="IPR008811">
    <property type="entry name" value="Glycosyl_hydrolases_36"/>
</dbReference>
<dbReference type="Pfam" id="PF05691">
    <property type="entry name" value="Raffinose_syn"/>
    <property type="match status" value="1"/>
</dbReference>
<dbReference type="GO" id="GO:0047274">
    <property type="term" value="F:galactinol-sucrose galactosyltransferase activity"/>
    <property type="evidence" value="ECO:0007669"/>
    <property type="project" value="UniProtKB-EC"/>
</dbReference>
<evidence type="ECO:0000256" key="4">
    <source>
        <dbReference type="ARBA" id="ARBA00049426"/>
    </source>
</evidence>
<dbReference type="PANTHER" id="PTHR31268:SF32">
    <property type="entry name" value="GALACTINOL--SUCROSE GALACTOSYLTRANSFERASE 2-RELATED"/>
    <property type="match status" value="1"/>
</dbReference>
<evidence type="ECO:0000256" key="3">
    <source>
        <dbReference type="ARBA" id="ARBA00023277"/>
    </source>
</evidence>
<organism evidence="5 6">
    <name type="scientific">Rhypophila decipiens</name>
    <dbReference type="NCBI Taxonomy" id="261697"/>
    <lineage>
        <taxon>Eukaryota</taxon>
        <taxon>Fungi</taxon>
        <taxon>Dikarya</taxon>
        <taxon>Ascomycota</taxon>
        <taxon>Pezizomycotina</taxon>
        <taxon>Sordariomycetes</taxon>
        <taxon>Sordariomycetidae</taxon>
        <taxon>Sordariales</taxon>
        <taxon>Naviculisporaceae</taxon>
        <taxon>Rhypophila</taxon>
    </lineage>
</organism>